<dbReference type="OMA" id="WANTHYK"/>
<organism evidence="2 3">
    <name type="scientific">Solanum tuberosum</name>
    <name type="common">Potato</name>
    <dbReference type="NCBI Taxonomy" id="4113"/>
    <lineage>
        <taxon>Eukaryota</taxon>
        <taxon>Viridiplantae</taxon>
        <taxon>Streptophyta</taxon>
        <taxon>Embryophyta</taxon>
        <taxon>Tracheophyta</taxon>
        <taxon>Spermatophyta</taxon>
        <taxon>Magnoliopsida</taxon>
        <taxon>eudicotyledons</taxon>
        <taxon>Gunneridae</taxon>
        <taxon>Pentapetalae</taxon>
        <taxon>asterids</taxon>
        <taxon>lamiids</taxon>
        <taxon>Solanales</taxon>
        <taxon>Solanaceae</taxon>
        <taxon>Solanoideae</taxon>
        <taxon>Solaneae</taxon>
        <taxon>Solanum</taxon>
    </lineage>
</organism>
<evidence type="ECO:0000313" key="2">
    <source>
        <dbReference type="EnsemblPlants" id="PGSC0003DMT400094437"/>
    </source>
</evidence>
<accession>M1DU54</accession>
<dbReference type="HOGENOM" id="CLU_000680_19_1_1"/>
<dbReference type="eggNOG" id="KOG1075">
    <property type="taxonomic scope" value="Eukaryota"/>
</dbReference>
<dbReference type="Pfam" id="PF13966">
    <property type="entry name" value="zf-RVT"/>
    <property type="match status" value="1"/>
</dbReference>
<name>M1DU54_SOLTU</name>
<dbReference type="PANTHER" id="PTHR33116:SF66">
    <property type="entry name" value="REVERSE TRANSCRIPTASE ZINC-BINDING DOMAIN-CONTAINING PROTEIN"/>
    <property type="match status" value="1"/>
</dbReference>
<evidence type="ECO:0000313" key="3">
    <source>
        <dbReference type="Proteomes" id="UP000011115"/>
    </source>
</evidence>
<dbReference type="Proteomes" id="UP000011115">
    <property type="component" value="Unassembled WGS sequence"/>
</dbReference>
<dbReference type="PaxDb" id="4113-PGSC0003DMT400094437"/>
<reference evidence="2" key="2">
    <citation type="submission" date="2015-06" db="UniProtKB">
        <authorList>
            <consortium name="EnsemblPlants"/>
        </authorList>
    </citation>
    <scope>IDENTIFICATION</scope>
    <source>
        <strain evidence="2">DM1-3 516 R44</strain>
    </source>
</reference>
<dbReference type="InParanoid" id="M1DU54"/>
<evidence type="ECO:0000259" key="1">
    <source>
        <dbReference type="Pfam" id="PF13966"/>
    </source>
</evidence>
<keyword evidence="3" id="KW-1185">Reference proteome</keyword>
<reference evidence="3" key="1">
    <citation type="journal article" date="2011" name="Nature">
        <title>Genome sequence and analysis of the tuber crop potato.</title>
        <authorList>
            <consortium name="The Potato Genome Sequencing Consortium"/>
        </authorList>
    </citation>
    <scope>NUCLEOTIDE SEQUENCE [LARGE SCALE GENOMIC DNA]</scope>
    <source>
        <strain evidence="3">cv. DM1-3 516 R44</strain>
    </source>
</reference>
<dbReference type="InterPro" id="IPR026960">
    <property type="entry name" value="RVT-Znf"/>
</dbReference>
<dbReference type="PANTHER" id="PTHR33116">
    <property type="entry name" value="REVERSE TRANSCRIPTASE ZINC-BINDING DOMAIN-CONTAINING PROTEIN-RELATED-RELATED"/>
    <property type="match status" value="1"/>
</dbReference>
<dbReference type="AlphaFoldDB" id="M1DU54"/>
<sequence>FILYLALQKRLLTRNKLVAWGCIEEVQCVLSEADNETHNPLFLQCMFTAQVWQKILHWLNIQREARRWDEEVLWANTHYKGKQARAKVYRMAVAASVYVVWQERNQRIFKQIIKTPGMLVRKIVQEVHLRGRKWARLDQVLQSLNAYPV</sequence>
<proteinExistence type="predicted"/>
<dbReference type="STRING" id="4113.M1DU54"/>
<feature type="domain" description="Reverse transcriptase zinc-binding" evidence="1">
    <location>
        <begin position="1"/>
        <end position="52"/>
    </location>
</feature>
<protein>
    <submittedName>
        <fullName evidence="2">Orf147a protein</fullName>
    </submittedName>
</protein>
<dbReference type="Gramene" id="PGSC0003DMT400094437">
    <property type="protein sequence ID" value="PGSC0003DMT400094437"/>
    <property type="gene ID" value="PGSC0003DMG400044008"/>
</dbReference>
<dbReference type="EnsemblPlants" id="PGSC0003DMT400094437">
    <property type="protein sequence ID" value="PGSC0003DMT400094437"/>
    <property type="gene ID" value="PGSC0003DMG400044008"/>
</dbReference>